<proteinExistence type="predicted"/>
<dbReference type="AlphaFoldDB" id="A0A5B8VN08"/>
<evidence type="ECO:0000313" key="2">
    <source>
        <dbReference type="Proteomes" id="UP000321291"/>
    </source>
</evidence>
<dbReference type="KEGG" id="agi:FSB73_13630"/>
<accession>A0A5B8VN08</accession>
<organism evidence="1 2">
    <name type="scientific">Arachidicoccus ginsenosidivorans</name>
    <dbReference type="NCBI Taxonomy" id="496057"/>
    <lineage>
        <taxon>Bacteria</taxon>
        <taxon>Pseudomonadati</taxon>
        <taxon>Bacteroidota</taxon>
        <taxon>Chitinophagia</taxon>
        <taxon>Chitinophagales</taxon>
        <taxon>Chitinophagaceae</taxon>
        <taxon>Arachidicoccus</taxon>
    </lineage>
</organism>
<dbReference type="RefSeq" id="WP_146783204.1">
    <property type="nucleotide sequence ID" value="NZ_CP042434.1"/>
</dbReference>
<dbReference type="EMBL" id="CP042434">
    <property type="protein sequence ID" value="QEC72563.1"/>
    <property type="molecule type" value="Genomic_DNA"/>
</dbReference>
<sequence>MMKKCHVINRQKERAYAELYSAKLQGREEGRVEIIEQLIDSSKLTLEEISRSLKIPLSQVEEIKANVEHAMP</sequence>
<evidence type="ECO:0000313" key="1">
    <source>
        <dbReference type="EMBL" id="QEC72563.1"/>
    </source>
</evidence>
<name>A0A5B8VN08_9BACT</name>
<protein>
    <recommendedName>
        <fullName evidence="3">Rpn family recombination-promoting nuclease/putative transposase</fullName>
    </recommendedName>
</protein>
<reference evidence="1 2" key="1">
    <citation type="journal article" date="2017" name="Int. J. Syst. Evol. Microbiol.">
        <title>Arachidicoccus ginsenosidivorans sp. nov., with ginsenoside-converting activity isolated from ginseng cultivating soil.</title>
        <authorList>
            <person name="Siddiqi M.Z."/>
            <person name="Aslam Z."/>
            <person name="Im W.T."/>
        </authorList>
    </citation>
    <scope>NUCLEOTIDE SEQUENCE [LARGE SCALE GENOMIC DNA]</scope>
    <source>
        <strain evidence="1 2">Gsoil 809</strain>
    </source>
</reference>
<keyword evidence="2" id="KW-1185">Reference proteome</keyword>
<evidence type="ECO:0008006" key="3">
    <source>
        <dbReference type="Google" id="ProtNLM"/>
    </source>
</evidence>
<dbReference type="Proteomes" id="UP000321291">
    <property type="component" value="Chromosome"/>
</dbReference>
<gene>
    <name evidence="1" type="ORF">FSB73_13630</name>
</gene>